<proteinExistence type="predicted"/>
<reference evidence="1" key="1">
    <citation type="submission" date="2021-06" db="EMBL/GenBank/DDBJ databases">
        <authorList>
            <person name="Kallberg Y."/>
            <person name="Tangrot J."/>
            <person name="Rosling A."/>
        </authorList>
    </citation>
    <scope>NUCLEOTIDE SEQUENCE</scope>
    <source>
        <strain evidence="1">MA461A</strain>
    </source>
</reference>
<protein>
    <submittedName>
        <fullName evidence="1">23676_t:CDS:1</fullName>
    </submittedName>
</protein>
<evidence type="ECO:0000313" key="2">
    <source>
        <dbReference type="Proteomes" id="UP000789920"/>
    </source>
</evidence>
<accession>A0ACA9QUH0</accession>
<dbReference type="EMBL" id="CAJVQC010037339">
    <property type="protein sequence ID" value="CAG8763581.1"/>
    <property type="molecule type" value="Genomic_DNA"/>
</dbReference>
<gene>
    <name evidence="1" type="ORF">RPERSI_LOCUS15520</name>
</gene>
<dbReference type="Proteomes" id="UP000789920">
    <property type="component" value="Unassembled WGS sequence"/>
</dbReference>
<keyword evidence="2" id="KW-1185">Reference proteome</keyword>
<name>A0ACA9QUH0_9GLOM</name>
<evidence type="ECO:0000313" key="1">
    <source>
        <dbReference type="EMBL" id="CAG8763581.1"/>
    </source>
</evidence>
<sequence>IISELLEAPTSIGGGALKSRWTKANVWVHGDIAVGNLLVKDGKFGGVIDFGMLGIGDPALGCDKDTWSRARGDSASSGKLFNVSVVDYAPTLKKARVSVGNVPVGIYRQGPRDQNSSRRKPQSWHNQTTEPEIFKVFQQVRHNGNYYASVRNFFAKMVMNFGINDLFLCLTINNQQKNLQFRRSP</sequence>
<organism evidence="1 2">
    <name type="scientific">Racocetra persica</name>
    <dbReference type="NCBI Taxonomy" id="160502"/>
    <lineage>
        <taxon>Eukaryota</taxon>
        <taxon>Fungi</taxon>
        <taxon>Fungi incertae sedis</taxon>
        <taxon>Mucoromycota</taxon>
        <taxon>Glomeromycotina</taxon>
        <taxon>Glomeromycetes</taxon>
        <taxon>Diversisporales</taxon>
        <taxon>Gigasporaceae</taxon>
        <taxon>Racocetra</taxon>
    </lineage>
</organism>
<feature type="non-terminal residue" evidence="1">
    <location>
        <position position="1"/>
    </location>
</feature>
<comment type="caution">
    <text evidence="1">The sequence shown here is derived from an EMBL/GenBank/DDBJ whole genome shotgun (WGS) entry which is preliminary data.</text>
</comment>